<dbReference type="SMART" id="SM00408">
    <property type="entry name" value="IGc2"/>
    <property type="match status" value="2"/>
</dbReference>
<reference evidence="5" key="1">
    <citation type="submission" date="2018-11" db="EMBL/GenBank/DDBJ databases">
        <authorList>
            <consortium name="Pathogen Informatics"/>
        </authorList>
    </citation>
    <scope>NUCLEOTIDE SEQUENCE</scope>
</reference>
<dbReference type="PANTHER" id="PTHR45080">
    <property type="entry name" value="CONTACTIN 5"/>
    <property type="match status" value="1"/>
</dbReference>
<keyword evidence="6" id="KW-1185">Reference proteome</keyword>
<dbReference type="SUPFAM" id="SSF48726">
    <property type="entry name" value="Immunoglobulin"/>
    <property type="match status" value="2"/>
</dbReference>
<dbReference type="Pfam" id="PF07679">
    <property type="entry name" value="I-set"/>
    <property type="match status" value="1"/>
</dbReference>
<name>A0A3S5AE70_9PLAT</name>
<dbReference type="GO" id="GO:0043025">
    <property type="term" value="C:neuronal cell body"/>
    <property type="evidence" value="ECO:0007669"/>
    <property type="project" value="TreeGrafter"/>
</dbReference>
<dbReference type="PANTHER" id="PTHR45080:SF8">
    <property type="entry name" value="IG-LIKE DOMAIN-CONTAINING PROTEIN"/>
    <property type="match status" value="1"/>
</dbReference>
<proteinExistence type="predicted"/>
<feature type="chain" id="PRO_5018696906" description="Ig-like domain-containing protein" evidence="3">
    <location>
        <begin position="28"/>
        <end position="217"/>
    </location>
</feature>
<sequence>MRMEPWQATSLSMYIWLIWLFSSGPLAAPPQIDIWGPKGTSEVPLGSRFTPYCLAKGNPAPRLEWLRHGQLVDLSRFTIEDSGVRLELATVQQEDAGMYECRAISEYGEVVRKFELKVNFPPRLNSDAQRHYTLERMIDSSVLLECDVTGSPEPEIEWFKDGALLDLPKRMRQVSKDASLPSAIGSIKDDPIASSRIEVMETCWADLHLEIAHMLPN</sequence>
<dbReference type="Pfam" id="PF13927">
    <property type="entry name" value="Ig_3"/>
    <property type="match status" value="1"/>
</dbReference>
<evidence type="ECO:0000256" key="2">
    <source>
        <dbReference type="ARBA" id="ARBA00023157"/>
    </source>
</evidence>
<dbReference type="AlphaFoldDB" id="A0A3S5AE70"/>
<dbReference type="SMART" id="SM00409">
    <property type="entry name" value="IG"/>
    <property type="match status" value="1"/>
</dbReference>
<dbReference type="OrthoDB" id="5985519at2759"/>
<dbReference type="EMBL" id="CAAALY010248223">
    <property type="protein sequence ID" value="VEL34709.1"/>
    <property type="molecule type" value="Genomic_DNA"/>
</dbReference>
<evidence type="ECO:0000256" key="3">
    <source>
        <dbReference type="SAM" id="SignalP"/>
    </source>
</evidence>
<dbReference type="GO" id="GO:0005886">
    <property type="term" value="C:plasma membrane"/>
    <property type="evidence" value="ECO:0007669"/>
    <property type="project" value="TreeGrafter"/>
</dbReference>
<dbReference type="GO" id="GO:0008046">
    <property type="term" value="F:axon guidance receptor activity"/>
    <property type="evidence" value="ECO:0007669"/>
    <property type="project" value="TreeGrafter"/>
</dbReference>
<gene>
    <name evidence="5" type="ORF">PXEA_LOCUS28149</name>
</gene>
<feature type="domain" description="Ig-like" evidence="4">
    <location>
        <begin position="30"/>
        <end position="119"/>
    </location>
</feature>
<keyword evidence="2" id="KW-1015">Disulfide bond</keyword>
<dbReference type="GO" id="GO:0007156">
    <property type="term" value="P:homophilic cell adhesion via plasma membrane adhesion molecules"/>
    <property type="evidence" value="ECO:0007669"/>
    <property type="project" value="TreeGrafter"/>
</dbReference>
<dbReference type="Proteomes" id="UP000784294">
    <property type="component" value="Unassembled WGS sequence"/>
</dbReference>
<dbReference type="InterPro" id="IPR013783">
    <property type="entry name" value="Ig-like_fold"/>
</dbReference>
<dbReference type="GO" id="GO:0030424">
    <property type="term" value="C:axon"/>
    <property type="evidence" value="ECO:0007669"/>
    <property type="project" value="TreeGrafter"/>
</dbReference>
<dbReference type="PROSITE" id="PS50835">
    <property type="entry name" value="IG_LIKE"/>
    <property type="match status" value="2"/>
</dbReference>
<dbReference type="GO" id="GO:0050808">
    <property type="term" value="P:synapse organization"/>
    <property type="evidence" value="ECO:0007669"/>
    <property type="project" value="TreeGrafter"/>
</dbReference>
<protein>
    <recommendedName>
        <fullName evidence="4">Ig-like domain-containing protein</fullName>
    </recommendedName>
</protein>
<dbReference type="InterPro" id="IPR050958">
    <property type="entry name" value="Cell_Adh-Cytoskel_Orgn"/>
</dbReference>
<keyword evidence="1 3" id="KW-0732">Signal</keyword>
<accession>A0A3S5AE70</accession>
<dbReference type="InterPro" id="IPR003598">
    <property type="entry name" value="Ig_sub2"/>
</dbReference>
<dbReference type="InterPro" id="IPR036179">
    <property type="entry name" value="Ig-like_dom_sf"/>
</dbReference>
<dbReference type="Gene3D" id="2.60.40.10">
    <property type="entry name" value="Immunoglobulins"/>
    <property type="match status" value="2"/>
</dbReference>
<feature type="domain" description="Ig-like" evidence="4">
    <location>
        <begin position="122"/>
        <end position="162"/>
    </location>
</feature>
<comment type="caution">
    <text evidence="5">The sequence shown here is derived from an EMBL/GenBank/DDBJ whole genome shotgun (WGS) entry which is preliminary data.</text>
</comment>
<dbReference type="InterPro" id="IPR013098">
    <property type="entry name" value="Ig_I-set"/>
</dbReference>
<feature type="signal peptide" evidence="3">
    <location>
        <begin position="1"/>
        <end position="27"/>
    </location>
</feature>
<evidence type="ECO:0000256" key="1">
    <source>
        <dbReference type="ARBA" id="ARBA00022729"/>
    </source>
</evidence>
<dbReference type="InterPro" id="IPR007110">
    <property type="entry name" value="Ig-like_dom"/>
</dbReference>
<evidence type="ECO:0000259" key="4">
    <source>
        <dbReference type="PROSITE" id="PS50835"/>
    </source>
</evidence>
<evidence type="ECO:0000313" key="5">
    <source>
        <dbReference type="EMBL" id="VEL34709.1"/>
    </source>
</evidence>
<evidence type="ECO:0000313" key="6">
    <source>
        <dbReference type="Proteomes" id="UP000784294"/>
    </source>
</evidence>
<organism evidence="5 6">
    <name type="scientific">Protopolystoma xenopodis</name>
    <dbReference type="NCBI Taxonomy" id="117903"/>
    <lineage>
        <taxon>Eukaryota</taxon>
        <taxon>Metazoa</taxon>
        <taxon>Spiralia</taxon>
        <taxon>Lophotrochozoa</taxon>
        <taxon>Platyhelminthes</taxon>
        <taxon>Monogenea</taxon>
        <taxon>Polyopisthocotylea</taxon>
        <taxon>Polystomatidea</taxon>
        <taxon>Polystomatidae</taxon>
        <taxon>Protopolystoma</taxon>
    </lineage>
</organism>
<dbReference type="InterPro" id="IPR003599">
    <property type="entry name" value="Ig_sub"/>
</dbReference>